<keyword evidence="1" id="KW-1133">Transmembrane helix</keyword>
<keyword evidence="3" id="KW-1185">Reference proteome</keyword>
<feature type="transmembrane region" description="Helical" evidence="1">
    <location>
        <begin position="231"/>
        <end position="251"/>
    </location>
</feature>
<dbReference type="NCBIfam" id="NF041043">
    <property type="entry name" value="BPSS1780_fam"/>
    <property type="match status" value="1"/>
</dbReference>
<protein>
    <recommendedName>
        <fullName evidence="4">Transmembrane protein</fullName>
    </recommendedName>
</protein>
<dbReference type="AlphaFoldDB" id="A0A0K0XST0"/>
<dbReference type="EMBL" id="CP012154">
    <property type="protein sequence ID" value="AKS40691.1"/>
    <property type="molecule type" value="Genomic_DNA"/>
</dbReference>
<dbReference type="InterPro" id="IPR047798">
    <property type="entry name" value="BPSS1780-like"/>
</dbReference>
<feature type="transmembrane region" description="Helical" evidence="1">
    <location>
        <begin position="32"/>
        <end position="52"/>
    </location>
</feature>
<evidence type="ECO:0000313" key="3">
    <source>
        <dbReference type="Proteomes" id="UP000066624"/>
    </source>
</evidence>
<dbReference type="STRING" id="1579979.WM2015_305"/>
<proteinExistence type="predicted"/>
<dbReference type="Proteomes" id="UP000066624">
    <property type="component" value="Chromosome"/>
</dbReference>
<gene>
    <name evidence="2" type="ORF">WM2015_305</name>
</gene>
<name>A0A0K0XST0_9GAMM</name>
<evidence type="ECO:0000313" key="2">
    <source>
        <dbReference type="EMBL" id="AKS40691.1"/>
    </source>
</evidence>
<evidence type="ECO:0000256" key="1">
    <source>
        <dbReference type="SAM" id="Phobius"/>
    </source>
</evidence>
<feature type="transmembrane region" description="Helical" evidence="1">
    <location>
        <begin position="99"/>
        <end position="121"/>
    </location>
</feature>
<feature type="transmembrane region" description="Helical" evidence="1">
    <location>
        <begin position="153"/>
        <end position="179"/>
    </location>
</feature>
<keyword evidence="1" id="KW-0812">Transmembrane</keyword>
<feature type="transmembrane region" description="Helical" evidence="1">
    <location>
        <begin position="64"/>
        <end position="87"/>
    </location>
</feature>
<organism evidence="2 3">
    <name type="scientific">Wenzhouxiangella marina</name>
    <dbReference type="NCBI Taxonomy" id="1579979"/>
    <lineage>
        <taxon>Bacteria</taxon>
        <taxon>Pseudomonadati</taxon>
        <taxon>Pseudomonadota</taxon>
        <taxon>Gammaproteobacteria</taxon>
        <taxon>Chromatiales</taxon>
        <taxon>Wenzhouxiangellaceae</taxon>
        <taxon>Wenzhouxiangella</taxon>
    </lineage>
</organism>
<keyword evidence="1" id="KW-0472">Membrane</keyword>
<accession>A0A0K0XST0</accession>
<feature type="transmembrane region" description="Helical" evidence="1">
    <location>
        <begin position="200"/>
        <end position="225"/>
    </location>
</feature>
<evidence type="ECO:0008006" key="4">
    <source>
        <dbReference type="Google" id="ProtNLM"/>
    </source>
</evidence>
<reference evidence="2 3" key="1">
    <citation type="submission" date="2015-07" db="EMBL/GenBank/DDBJ databases">
        <authorList>
            <person name="Noorani M."/>
        </authorList>
    </citation>
    <scope>NUCLEOTIDE SEQUENCE [LARGE SCALE GENOMIC DNA]</scope>
    <source>
        <strain evidence="2 3">KCTC 42284</strain>
    </source>
</reference>
<sequence>MSGPMLRRVGFRTGLAWLPAGAERLAANVRPLLGVASLWLLVSLLASLIPLLGQLTLMVLTPLLTAGLMLAFDRLGVGAAITPGMLFAAWSDPGRRGSLIGLGVVSLAGTVLAALLFVGWLTAQIDPALLEANLDNPQALAELLSGQSFGPGLLMAMSLFLFIMACLFFAVPLVMFGGLPMGRSITASLTACLQNLTAMLGLLLATIALGMAMGIILAIVLPFLSLALGQFGAFLAQLVMMAATLFVQLVLTGAQYQAFRDVWGWEPRPDSGPGDDQLLA</sequence>
<dbReference type="KEGG" id="wma:WM2015_305"/>